<dbReference type="Proteomes" id="UP000649179">
    <property type="component" value="Unassembled WGS sequence"/>
</dbReference>
<feature type="compositionally biased region" description="Polar residues" evidence="1">
    <location>
        <begin position="1"/>
        <end position="11"/>
    </location>
</feature>
<accession>A0A917BCE1</accession>
<evidence type="ECO:0000313" key="2">
    <source>
        <dbReference type="EMBL" id="GGF35380.1"/>
    </source>
</evidence>
<feature type="region of interest" description="Disordered" evidence="1">
    <location>
        <begin position="1"/>
        <end position="53"/>
    </location>
</feature>
<reference evidence="2" key="2">
    <citation type="submission" date="2020-09" db="EMBL/GenBank/DDBJ databases">
        <authorList>
            <person name="Sun Q."/>
            <person name="Zhou Y."/>
        </authorList>
    </citation>
    <scope>NUCLEOTIDE SEQUENCE</scope>
    <source>
        <strain evidence="2">CGMCC 1.16067</strain>
    </source>
</reference>
<reference evidence="2" key="1">
    <citation type="journal article" date="2014" name="Int. J. Syst. Evol. Microbiol.">
        <title>Complete genome sequence of Corynebacterium casei LMG S-19264T (=DSM 44701T), isolated from a smear-ripened cheese.</title>
        <authorList>
            <consortium name="US DOE Joint Genome Institute (JGI-PGF)"/>
            <person name="Walter F."/>
            <person name="Albersmeier A."/>
            <person name="Kalinowski J."/>
            <person name="Ruckert C."/>
        </authorList>
    </citation>
    <scope>NUCLEOTIDE SEQUENCE</scope>
    <source>
        <strain evidence="2">CGMCC 1.16067</strain>
    </source>
</reference>
<gene>
    <name evidence="2" type="ORF">GCM10011519_06010</name>
</gene>
<evidence type="ECO:0000313" key="3">
    <source>
        <dbReference type="Proteomes" id="UP000649179"/>
    </source>
</evidence>
<keyword evidence="3" id="KW-1185">Reference proteome</keyword>
<protein>
    <submittedName>
        <fullName evidence="2">Uncharacterized protein</fullName>
    </submittedName>
</protein>
<sequence length="111" mass="11775">MHAMTEQSGPSTGPVPAEPSTEGPADSTPEPDALGHVEEQERVPDEESTVAEPGEALEELLPALQATGHDGVDDALATLEGMSEESVHDHVEVFDAVHQELRRTLDQAADQ</sequence>
<feature type="region of interest" description="Disordered" evidence="1">
    <location>
        <begin position="66"/>
        <end position="87"/>
    </location>
</feature>
<comment type="caution">
    <text evidence="2">The sequence shown here is derived from an EMBL/GenBank/DDBJ whole genome shotgun (WGS) entry which is preliminary data.</text>
</comment>
<dbReference type="EMBL" id="BMKQ01000001">
    <property type="protein sequence ID" value="GGF35380.1"/>
    <property type="molecule type" value="Genomic_DNA"/>
</dbReference>
<evidence type="ECO:0000256" key="1">
    <source>
        <dbReference type="SAM" id="MobiDB-lite"/>
    </source>
</evidence>
<dbReference type="AlphaFoldDB" id="A0A917BCE1"/>
<organism evidence="2 3">
    <name type="scientific">Marmoricola endophyticus</name>
    <dbReference type="NCBI Taxonomy" id="2040280"/>
    <lineage>
        <taxon>Bacteria</taxon>
        <taxon>Bacillati</taxon>
        <taxon>Actinomycetota</taxon>
        <taxon>Actinomycetes</taxon>
        <taxon>Propionibacteriales</taxon>
        <taxon>Nocardioidaceae</taxon>
        <taxon>Marmoricola</taxon>
    </lineage>
</organism>
<feature type="compositionally biased region" description="Basic and acidic residues" evidence="1">
    <location>
        <begin position="33"/>
        <end position="45"/>
    </location>
</feature>
<proteinExistence type="predicted"/>
<name>A0A917BCE1_9ACTN</name>